<accession>A0A8J6NLZ7</accession>
<evidence type="ECO:0000256" key="1">
    <source>
        <dbReference type="ARBA" id="ARBA00022801"/>
    </source>
</evidence>
<dbReference type="GO" id="GO:0016020">
    <property type="term" value="C:membrane"/>
    <property type="evidence" value="ECO:0007669"/>
    <property type="project" value="InterPro"/>
</dbReference>
<evidence type="ECO:0000313" key="4">
    <source>
        <dbReference type="EMBL" id="MBC8335575.1"/>
    </source>
</evidence>
<proteinExistence type="predicted"/>
<dbReference type="Gene3D" id="3.30.450.40">
    <property type="match status" value="2"/>
</dbReference>
<dbReference type="InterPro" id="IPR029016">
    <property type="entry name" value="GAF-like_dom_sf"/>
</dbReference>
<feature type="domain" description="HAMP" evidence="3">
    <location>
        <begin position="234"/>
        <end position="288"/>
    </location>
</feature>
<dbReference type="Proteomes" id="UP000614469">
    <property type="component" value="Unassembled WGS sequence"/>
</dbReference>
<dbReference type="Gene3D" id="6.10.340.10">
    <property type="match status" value="1"/>
</dbReference>
<dbReference type="InterPro" id="IPR003018">
    <property type="entry name" value="GAF"/>
</dbReference>
<comment type="caution">
    <text evidence="4">The sequence shown here is derived from an EMBL/GenBank/DDBJ whole genome shotgun (WGS) entry which is preliminary data.</text>
</comment>
<dbReference type="PANTHER" id="PTHR43156">
    <property type="entry name" value="STAGE II SPORULATION PROTEIN E-RELATED"/>
    <property type="match status" value="1"/>
</dbReference>
<reference evidence="4 5" key="1">
    <citation type="submission" date="2020-08" db="EMBL/GenBank/DDBJ databases">
        <title>Bridging the membrane lipid divide: bacteria of the FCB group superphylum have the potential to synthesize archaeal ether lipids.</title>
        <authorList>
            <person name="Villanueva L."/>
            <person name="Von Meijenfeldt F.A.B."/>
            <person name="Westbye A.B."/>
            <person name="Yadav S."/>
            <person name="Hopmans E.C."/>
            <person name="Dutilh B.E."/>
            <person name="Sinninghe Damste J.S."/>
        </authorList>
    </citation>
    <scope>NUCLEOTIDE SEQUENCE [LARGE SCALE GENOMIC DNA]</scope>
    <source>
        <strain evidence="4">NIOZ-UU36</strain>
    </source>
</reference>
<dbReference type="GO" id="GO:0007165">
    <property type="term" value="P:signal transduction"/>
    <property type="evidence" value="ECO:0007669"/>
    <property type="project" value="InterPro"/>
</dbReference>
<dbReference type="SMART" id="SM00065">
    <property type="entry name" value="GAF"/>
    <property type="match status" value="1"/>
</dbReference>
<dbReference type="EMBL" id="JACNJN010000114">
    <property type="protein sequence ID" value="MBC8335575.1"/>
    <property type="molecule type" value="Genomic_DNA"/>
</dbReference>
<dbReference type="Pfam" id="PF00672">
    <property type="entry name" value="HAMP"/>
    <property type="match status" value="1"/>
</dbReference>
<evidence type="ECO:0000313" key="5">
    <source>
        <dbReference type="Proteomes" id="UP000614469"/>
    </source>
</evidence>
<keyword evidence="2" id="KW-0472">Membrane</keyword>
<gene>
    <name evidence="4" type="ORF">H8E29_09935</name>
</gene>
<protein>
    <submittedName>
        <fullName evidence="4">GAF domain-containing protein</fullName>
    </submittedName>
</protein>
<dbReference type="SUPFAM" id="SSF55781">
    <property type="entry name" value="GAF domain-like"/>
    <property type="match status" value="2"/>
</dbReference>
<evidence type="ECO:0000259" key="3">
    <source>
        <dbReference type="PROSITE" id="PS50885"/>
    </source>
</evidence>
<keyword evidence="2" id="KW-0812">Transmembrane</keyword>
<dbReference type="Pfam" id="PF13185">
    <property type="entry name" value="GAF_2"/>
    <property type="match status" value="1"/>
</dbReference>
<evidence type="ECO:0000256" key="2">
    <source>
        <dbReference type="SAM" id="Phobius"/>
    </source>
</evidence>
<dbReference type="SMART" id="SM00304">
    <property type="entry name" value="HAMP"/>
    <property type="match status" value="1"/>
</dbReference>
<dbReference type="PROSITE" id="PS50885">
    <property type="entry name" value="HAMP"/>
    <property type="match status" value="1"/>
</dbReference>
<sequence length="633" mass="70875">MNQQTSFLTRISVNRKLNLITVIMVFGLLSIFVSGIFGMQTIQSTLAISYNQIINSNIATTQLSESILQVQSIFDALLSPNISPDEQARQREAMNIAKINVQSIIENYEEVHLSTNNAELSAMIQDNNLIELQNQELDTFVSLRQAFVQYLIVENQFQELDITGMRDEFFVENTKSRLILVQQELRLLNEANNNYTKAFSEVSFSAYQDTVGFMALVLIFAMFLGWLIANRIAHSVSDRLEYLERSAASIEQQQHDLRFSFQIEGNDEIAMLGNTFDRMYKQLQNSLIELETRVEERTAELSTTTQMSERRAVQFEAIALVGAALASIRSLDEVLPKITELISQQFNYYHTGIFLNDYTNENAILRAANSEGGKRMLEREHKLKIGEQGIVGFTTSTGQPRIALDVGEDAVYFDNPDLPETRSEMALPLLVGGRIIGALDVQSTEANAFSEDDIEVLSILADEVSIAIENARLHEETQRLLAEAQSSLGEFSRDAWQKISKKQKIIGYELSGRTVRPLNEPVKRKLKSIGIPIRLRGDEIGTIYINLPDNKILNSDEIDITNSLAERLGVALENATLLEASQSQAVKESVIGDISAKLSATTEIERLMQVAVGELRDVLGASEVTLEIGDNEQ</sequence>
<feature type="transmembrane region" description="Helical" evidence="2">
    <location>
        <begin position="17"/>
        <end position="39"/>
    </location>
</feature>
<name>A0A8J6NLZ7_9CHLR</name>
<keyword evidence="1" id="KW-0378">Hydrolase</keyword>
<organism evidence="4 5">
    <name type="scientific">Candidatus Desulfolinea nitratireducens</name>
    <dbReference type="NCBI Taxonomy" id="2841698"/>
    <lineage>
        <taxon>Bacteria</taxon>
        <taxon>Bacillati</taxon>
        <taxon>Chloroflexota</taxon>
        <taxon>Anaerolineae</taxon>
        <taxon>Anaerolineales</taxon>
        <taxon>Anaerolineales incertae sedis</taxon>
        <taxon>Candidatus Desulfolinea</taxon>
    </lineage>
</organism>
<dbReference type="GO" id="GO:0016791">
    <property type="term" value="F:phosphatase activity"/>
    <property type="evidence" value="ECO:0007669"/>
    <property type="project" value="TreeGrafter"/>
</dbReference>
<dbReference type="AlphaFoldDB" id="A0A8J6NLZ7"/>
<dbReference type="InterPro" id="IPR003660">
    <property type="entry name" value="HAMP_dom"/>
</dbReference>
<dbReference type="CDD" id="cd06225">
    <property type="entry name" value="HAMP"/>
    <property type="match status" value="1"/>
</dbReference>
<keyword evidence="2" id="KW-1133">Transmembrane helix</keyword>
<dbReference type="InterPro" id="IPR052016">
    <property type="entry name" value="Bact_Sigma-Reg"/>
</dbReference>
<dbReference type="PANTHER" id="PTHR43156:SF2">
    <property type="entry name" value="STAGE II SPORULATION PROTEIN E"/>
    <property type="match status" value="1"/>
</dbReference>